<feature type="transmembrane region" description="Helical" evidence="11">
    <location>
        <begin position="211"/>
        <end position="235"/>
    </location>
</feature>
<keyword evidence="6 11" id="KW-0472">Membrane</keyword>
<comment type="subcellular location">
    <subcellularLocation>
        <location evidence="1">Membrane</location>
        <topology evidence="1">Multi-pass membrane protein</topology>
    </subcellularLocation>
</comment>
<evidence type="ECO:0000256" key="1">
    <source>
        <dbReference type="ARBA" id="ARBA00004141"/>
    </source>
</evidence>
<dbReference type="Gene3D" id="3.10.580.10">
    <property type="entry name" value="CBS-domain"/>
    <property type="match status" value="1"/>
</dbReference>
<feature type="transmembrane region" description="Helical" evidence="11">
    <location>
        <begin position="311"/>
        <end position="334"/>
    </location>
</feature>
<dbReference type="GO" id="GO:0005254">
    <property type="term" value="F:chloride channel activity"/>
    <property type="evidence" value="ECO:0007669"/>
    <property type="project" value="UniProtKB-KW"/>
</dbReference>
<feature type="transmembrane region" description="Helical" evidence="11">
    <location>
        <begin position="138"/>
        <end position="162"/>
    </location>
</feature>
<feature type="transmembrane region" description="Helical" evidence="11">
    <location>
        <begin position="283"/>
        <end position="305"/>
    </location>
</feature>
<dbReference type="KEGG" id="caul:KCG34_13315"/>
<dbReference type="AlphaFoldDB" id="A0A975G558"/>
<dbReference type="InterPro" id="IPR046342">
    <property type="entry name" value="CBS_dom_sf"/>
</dbReference>
<feature type="domain" description="CBS" evidence="12">
    <location>
        <begin position="493"/>
        <end position="552"/>
    </location>
</feature>
<keyword evidence="9" id="KW-0407">Ion channel</keyword>
<feature type="transmembrane region" description="Helical" evidence="11">
    <location>
        <begin position="374"/>
        <end position="391"/>
    </location>
</feature>
<dbReference type="CDD" id="cd00400">
    <property type="entry name" value="Voltage_gated_ClC"/>
    <property type="match status" value="1"/>
</dbReference>
<name>A0A975G558_9CAUL</name>
<evidence type="ECO:0000313" key="14">
    <source>
        <dbReference type="Proteomes" id="UP000676409"/>
    </source>
</evidence>
<dbReference type="GO" id="GO:0034707">
    <property type="term" value="C:chloride channel complex"/>
    <property type="evidence" value="ECO:0007669"/>
    <property type="project" value="UniProtKB-KW"/>
</dbReference>
<sequence length="561" mass="58366">MAALVGIAAGLAVALIGTLSDHAHQILFGLKHGDRVSGVLHLHHGLWVPAAGGLALGLLTWLRNQRKSTPTVDAVEANALHGGRMSLGDSLWVTFQTLLSNGCGASVGLEAGYAQIGAGLASRLGIAARLRRNDLRTLVGCGAAGAIGAAFGAPLTGAFYAFELIVGAYSIGNVAPILAASLCGVLTARAVRAVTYHLSLSPAAPTQLSDYVVMIGLGMLCAGLGVVIMRAVYLMERALDGLKLPTVIRPAIGGAAMGGLALITPQVLSAGHGALRIDIPAQLSIEVLASLIGLKILASVISLGSGFRGGLFFASLFLGALSGKLFAAICAVAVPSLPVDPSICMLVGMASLAVSVVGGPLTMSFLVLETTGDFRVTTVVIAACMVASLVVRETFGYSFSTWRLHLRGETIRSAVDVGWVRALTVGKMMRRGPPTVEGHVKLEEFRRRHPLGSNSRVVVTDSDGRYLGIALTADAFASADHPNDDARKTAADIARWPDLPLSPEMNVKQAMTQFEQAEADALAVVDDTPDRKVIGLLTESYALRRYSEELDKARQGLSGGA</sequence>
<keyword evidence="4 11" id="KW-1133">Transmembrane helix</keyword>
<dbReference type="Gene3D" id="1.10.3080.10">
    <property type="entry name" value="Clc chloride channel"/>
    <property type="match status" value="1"/>
</dbReference>
<evidence type="ECO:0000259" key="12">
    <source>
        <dbReference type="PROSITE" id="PS51371"/>
    </source>
</evidence>
<evidence type="ECO:0000313" key="13">
    <source>
        <dbReference type="EMBL" id="QUD90772.1"/>
    </source>
</evidence>
<evidence type="ECO:0000256" key="11">
    <source>
        <dbReference type="SAM" id="Phobius"/>
    </source>
</evidence>
<feature type="transmembrane region" description="Helical" evidence="11">
    <location>
        <begin position="247"/>
        <end position="271"/>
    </location>
</feature>
<dbReference type="SUPFAM" id="SSF81340">
    <property type="entry name" value="Clc chloride channel"/>
    <property type="match status" value="1"/>
</dbReference>
<feature type="transmembrane region" description="Helical" evidence="11">
    <location>
        <begin position="346"/>
        <end position="368"/>
    </location>
</feature>
<dbReference type="PANTHER" id="PTHR43427:SF6">
    <property type="entry name" value="CHLORIDE CHANNEL PROTEIN CLC-E"/>
    <property type="match status" value="1"/>
</dbReference>
<keyword evidence="5" id="KW-0406">Ion transport</keyword>
<dbReference type="EMBL" id="CP073078">
    <property type="protein sequence ID" value="QUD90772.1"/>
    <property type="molecule type" value="Genomic_DNA"/>
</dbReference>
<dbReference type="PROSITE" id="PS51371">
    <property type="entry name" value="CBS"/>
    <property type="match status" value="1"/>
</dbReference>
<evidence type="ECO:0000256" key="8">
    <source>
        <dbReference type="ARBA" id="ARBA00023214"/>
    </source>
</evidence>
<dbReference type="InterPro" id="IPR050368">
    <property type="entry name" value="ClC-type_chloride_channel"/>
</dbReference>
<dbReference type="InterPro" id="IPR000644">
    <property type="entry name" value="CBS_dom"/>
</dbReference>
<protein>
    <submittedName>
        <fullName evidence="13">Chloride channel protein</fullName>
    </submittedName>
</protein>
<evidence type="ECO:0000256" key="4">
    <source>
        <dbReference type="ARBA" id="ARBA00022989"/>
    </source>
</evidence>
<keyword evidence="2" id="KW-0813">Transport</keyword>
<dbReference type="SUPFAM" id="SSF54631">
    <property type="entry name" value="CBS-domain pair"/>
    <property type="match status" value="1"/>
</dbReference>
<evidence type="ECO:0000256" key="10">
    <source>
        <dbReference type="PROSITE-ProRule" id="PRU00703"/>
    </source>
</evidence>
<evidence type="ECO:0000256" key="7">
    <source>
        <dbReference type="ARBA" id="ARBA00023173"/>
    </source>
</evidence>
<dbReference type="PANTHER" id="PTHR43427">
    <property type="entry name" value="CHLORIDE CHANNEL PROTEIN CLC-E"/>
    <property type="match status" value="1"/>
</dbReference>
<evidence type="ECO:0000256" key="2">
    <source>
        <dbReference type="ARBA" id="ARBA00022448"/>
    </source>
</evidence>
<reference evidence="13" key="1">
    <citation type="submission" date="2021-04" db="EMBL/GenBank/DDBJ databases">
        <title>The complete genome sequence of Caulobacter sp. S6.</title>
        <authorList>
            <person name="Tang Y."/>
            <person name="Ouyang W."/>
            <person name="Liu Q."/>
            <person name="Huang B."/>
            <person name="Guo Z."/>
            <person name="Lei P."/>
        </authorList>
    </citation>
    <scope>NUCLEOTIDE SEQUENCE</scope>
    <source>
        <strain evidence="13">S6</strain>
    </source>
</reference>
<dbReference type="InterPro" id="IPR001807">
    <property type="entry name" value="ClC"/>
</dbReference>
<dbReference type="CDD" id="cd02205">
    <property type="entry name" value="CBS_pair_SF"/>
    <property type="match status" value="1"/>
</dbReference>
<keyword evidence="8" id="KW-0868">Chloride</keyword>
<gene>
    <name evidence="13" type="ORF">KCG34_13315</name>
</gene>
<feature type="transmembrane region" description="Helical" evidence="11">
    <location>
        <begin position="44"/>
        <end position="62"/>
    </location>
</feature>
<dbReference type="Pfam" id="PF00571">
    <property type="entry name" value="CBS"/>
    <property type="match status" value="1"/>
</dbReference>
<dbReference type="PRINTS" id="PR00762">
    <property type="entry name" value="CLCHANNEL"/>
</dbReference>
<evidence type="ECO:0000256" key="6">
    <source>
        <dbReference type="ARBA" id="ARBA00023136"/>
    </source>
</evidence>
<keyword evidence="3 11" id="KW-0812">Transmembrane</keyword>
<proteinExistence type="predicted"/>
<keyword evidence="7" id="KW-0869">Chloride channel</keyword>
<dbReference type="InterPro" id="IPR014743">
    <property type="entry name" value="Cl-channel_core"/>
</dbReference>
<evidence type="ECO:0000256" key="9">
    <source>
        <dbReference type="ARBA" id="ARBA00023303"/>
    </source>
</evidence>
<keyword evidence="10" id="KW-0129">CBS domain</keyword>
<dbReference type="Pfam" id="PF00654">
    <property type="entry name" value="Voltage_CLC"/>
    <property type="match status" value="1"/>
</dbReference>
<organism evidence="13 14">
    <name type="scientific">Phenylobacterium montanum</name>
    <dbReference type="NCBI Taxonomy" id="2823693"/>
    <lineage>
        <taxon>Bacteria</taxon>
        <taxon>Pseudomonadati</taxon>
        <taxon>Pseudomonadota</taxon>
        <taxon>Alphaproteobacteria</taxon>
        <taxon>Caulobacterales</taxon>
        <taxon>Caulobacteraceae</taxon>
        <taxon>Phenylobacterium</taxon>
    </lineage>
</organism>
<dbReference type="Proteomes" id="UP000676409">
    <property type="component" value="Chromosome"/>
</dbReference>
<accession>A0A975G558</accession>
<evidence type="ECO:0000256" key="5">
    <source>
        <dbReference type="ARBA" id="ARBA00023065"/>
    </source>
</evidence>
<keyword evidence="14" id="KW-1185">Reference proteome</keyword>
<evidence type="ECO:0000256" key="3">
    <source>
        <dbReference type="ARBA" id="ARBA00022692"/>
    </source>
</evidence>